<keyword evidence="2" id="KW-1185">Reference proteome</keyword>
<reference evidence="1" key="1">
    <citation type="submission" date="2022-05" db="EMBL/GenBank/DDBJ databases">
        <title>Comparative genomics of Staphylococcus equorum isolates.</title>
        <authorList>
            <person name="Luelf R.H."/>
        </authorList>
    </citation>
    <scope>NUCLEOTIDE SEQUENCE</scope>
    <source>
        <strain evidence="1">TMW 2.2497</strain>
    </source>
</reference>
<gene>
    <name evidence="1" type="ORF">M4L89_01110</name>
</gene>
<evidence type="ECO:0000313" key="2">
    <source>
        <dbReference type="Proteomes" id="UP001152422"/>
    </source>
</evidence>
<accession>A0A9X4QWX9</accession>
<evidence type="ECO:0000313" key="1">
    <source>
        <dbReference type="EMBL" id="MDG0844841.1"/>
    </source>
</evidence>
<name>A0A9X4QWX9_9STAP</name>
<proteinExistence type="predicted"/>
<dbReference type="RefSeq" id="WP_277582747.1">
    <property type="nucleotide sequence ID" value="NZ_JAMBPY010000001.1"/>
</dbReference>
<sequence length="64" mass="7504">MKYIMSIINHDTGEIFIDGKKIRENEEYAIVEANNLEHAREIIKGKRYCPVCDDYTARVEDIND</sequence>
<dbReference type="InterPro" id="IPR009812">
    <property type="entry name" value="DUF1381"/>
</dbReference>
<organism evidence="1 2">
    <name type="scientific">Staphylococcus equorum</name>
    <dbReference type="NCBI Taxonomy" id="246432"/>
    <lineage>
        <taxon>Bacteria</taxon>
        <taxon>Bacillati</taxon>
        <taxon>Bacillota</taxon>
        <taxon>Bacilli</taxon>
        <taxon>Bacillales</taxon>
        <taxon>Staphylococcaceae</taxon>
        <taxon>Staphylococcus</taxon>
    </lineage>
</organism>
<dbReference type="EMBL" id="JAMBQA010000001">
    <property type="protein sequence ID" value="MDG0844841.1"/>
    <property type="molecule type" value="Genomic_DNA"/>
</dbReference>
<protein>
    <submittedName>
        <fullName evidence="1">Uncharacterized protein</fullName>
    </submittedName>
</protein>
<comment type="caution">
    <text evidence="1">The sequence shown here is derived from an EMBL/GenBank/DDBJ whole genome shotgun (WGS) entry which is preliminary data.</text>
</comment>
<dbReference type="Pfam" id="PF07129">
    <property type="entry name" value="DUF1381"/>
    <property type="match status" value="1"/>
</dbReference>
<dbReference type="AlphaFoldDB" id="A0A9X4QWX9"/>
<dbReference type="Proteomes" id="UP001152422">
    <property type="component" value="Unassembled WGS sequence"/>
</dbReference>